<comment type="caution">
    <text evidence="1">The sequence shown here is derived from an EMBL/GenBank/DDBJ whole genome shotgun (WGS) entry which is preliminary data.</text>
</comment>
<dbReference type="Proteomes" id="UP000294876">
    <property type="component" value="Unassembled WGS sequence"/>
</dbReference>
<evidence type="ECO:0000313" key="1">
    <source>
        <dbReference type="EMBL" id="VGD35277.1"/>
    </source>
</evidence>
<accession>A0AB74QV90</accession>
<gene>
    <name evidence="1" type="ORF">SAMEA104567804_04515</name>
</gene>
<organism evidence="1 2">
    <name type="scientific">Klebsiella pneumoniae</name>
    <dbReference type="NCBI Taxonomy" id="573"/>
    <lineage>
        <taxon>Bacteria</taxon>
        <taxon>Pseudomonadati</taxon>
        <taxon>Pseudomonadota</taxon>
        <taxon>Gammaproteobacteria</taxon>
        <taxon>Enterobacterales</taxon>
        <taxon>Enterobacteriaceae</taxon>
        <taxon>Klebsiella/Raoultella group</taxon>
        <taxon>Klebsiella</taxon>
        <taxon>Klebsiella pneumoniae complex</taxon>
    </lineage>
</organism>
<sequence>MNKVELLEKISALATECHTLACELDIGDERTEMFEIYSVLHNLGRRGYACQVGRRMNPLLASCDDDDDEDDD</sequence>
<evidence type="ECO:0000313" key="2">
    <source>
        <dbReference type="Proteomes" id="UP000294876"/>
    </source>
</evidence>
<evidence type="ECO:0008006" key="3">
    <source>
        <dbReference type="Google" id="ProtNLM"/>
    </source>
</evidence>
<protein>
    <recommendedName>
        <fullName evidence="3">Toluene hydroxylase</fullName>
    </recommendedName>
</protein>
<dbReference type="RefSeq" id="WP_025714619.1">
    <property type="nucleotide sequence ID" value="NZ_BIGI01000018.1"/>
</dbReference>
<proteinExistence type="predicted"/>
<reference evidence="1 2" key="1">
    <citation type="submission" date="2019-03" db="EMBL/GenBank/DDBJ databases">
        <authorList>
            <consortium name="Pathogen Informatics"/>
        </authorList>
    </citation>
    <scope>NUCLEOTIDE SEQUENCE [LARGE SCALE GENOMIC DNA]</scope>
    <source>
        <strain evidence="1 2">5012STDY7312589</strain>
    </source>
</reference>
<dbReference type="EMBL" id="CAAGWG010000021">
    <property type="protein sequence ID" value="VGD35277.1"/>
    <property type="molecule type" value="Genomic_DNA"/>
</dbReference>
<dbReference type="AlphaFoldDB" id="A0AB74QV90"/>
<name>A0AB74QV90_KLEPN</name>